<dbReference type="AlphaFoldDB" id="A0A8J6C5G6"/>
<protein>
    <recommendedName>
        <fullName evidence="9">Membrane-spanning 4-domains subfamily A member 4A-like</fullName>
    </recommendedName>
</protein>
<dbReference type="Proteomes" id="UP000770717">
    <property type="component" value="Unassembled WGS sequence"/>
</dbReference>
<keyword evidence="4 6" id="KW-1133">Transmembrane helix</keyword>
<evidence type="ECO:0000256" key="5">
    <source>
        <dbReference type="ARBA" id="ARBA00023136"/>
    </source>
</evidence>
<dbReference type="EMBL" id="WNTK01006004">
    <property type="protein sequence ID" value="KAG9463762.1"/>
    <property type="molecule type" value="Genomic_DNA"/>
</dbReference>
<accession>A0A8J6C5G6</accession>
<comment type="similarity">
    <text evidence="2">Belongs to the MS4A family.</text>
</comment>
<dbReference type="GO" id="GO:0016020">
    <property type="term" value="C:membrane"/>
    <property type="evidence" value="ECO:0007669"/>
    <property type="project" value="UniProtKB-SubCell"/>
</dbReference>
<evidence type="ECO:0008006" key="9">
    <source>
        <dbReference type="Google" id="ProtNLM"/>
    </source>
</evidence>
<keyword evidence="8" id="KW-1185">Reference proteome</keyword>
<reference evidence="7" key="1">
    <citation type="thesis" date="2020" institute="ProQuest LLC" country="789 East Eisenhower Parkway, Ann Arbor, MI, USA">
        <title>Comparative Genomics and Chromosome Evolution.</title>
        <authorList>
            <person name="Mudd A.B."/>
        </authorList>
    </citation>
    <scope>NUCLEOTIDE SEQUENCE</scope>
    <source>
        <strain evidence="7">HN-11 Male</strain>
        <tissue evidence="7">Kidney and liver</tissue>
    </source>
</reference>
<feature type="transmembrane region" description="Helical" evidence="6">
    <location>
        <begin position="109"/>
        <end position="129"/>
    </location>
</feature>
<organism evidence="7 8">
    <name type="scientific">Eleutherodactylus coqui</name>
    <name type="common">Puerto Rican coqui</name>
    <dbReference type="NCBI Taxonomy" id="57060"/>
    <lineage>
        <taxon>Eukaryota</taxon>
        <taxon>Metazoa</taxon>
        <taxon>Chordata</taxon>
        <taxon>Craniata</taxon>
        <taxon>Vertebrata</taxon>
        <taxon>Euteleostomi</taxon>
        <taxon>Amphibia</taxon>
        <taxon>Batrachia</taxon>
        <taxon>Anura</taxon>
        <taxon>Neobatrachia</taxon>
        <taxon>Hyloidea</taxon>
        <taxon>Eleutherodactylidae</taxon>
        <taxon>Eleutherodactylinae</taxon>
        <taxon>Eleutherodactylus</taxon>
        <taxon>Eleutherodactylus</taxon>
    </lineage>
</organism>
<evidence type="ECO:0000313" key="7">
    <source>
        <dbReference type="EMBL" id="KAG9463762.1"/>
    </source>
</evidence>
<dbReference type="Pfam" id="PF04103">
    <property type="entry name" value="CD20"/>
    <property type="match status" value="1"/>
</dbReference>
<evidence type="ECO:0000256" key="4">
    <source>
        <dbReference type="ARBA" id="ARBA00022989"/>
    </source>
</evidence>
<dbReference type="OrthoDB" id="10071849at2759"/>
<keyword evidence="5 6" id="KW-0472">Membrane</keyword>
<comment type="subcellular location">
    <subcellularLocation>
        <location evidence="1">Membrane</location>
        <topology evidence="1">Multi-pass membrane protein</topology>
    </subcellularLocation>
</comment>
<evidence type="ECO:0000256" key="3">
    <source>
        <dbReference type="ARBA" id="ARBA00022692"/>
    </source>
</evidence>
<dbReference type="InterPro" id="IPR007237">
    <property type="entry name" value="CD20-like"/>
</dbReference>
<dbReference type="PANTHER" id="PTHR23320">
    <property type="entry name" value="MEMBRANE-SPANNING 4-DOMAINS SUBFAMILY A MS4A -RELATED"/>
    <property type="match status" value="1"/>
</dbReference>
<feature type="transmembrane region" description="Helical" evidence="6">
    <location>
        <begin position="50"/>
        <end position="73"/>
    </location>
</feature>
<dbReference type="InterPro" id="IPR030417">
    <property type="entry name" value="MS4A"/>
</dbReference>
<evidence type="ECO:0000256" key="6">
    <source>
        <dbReference type="SAM" id="Phobius"/>
    </source>
</evidence>
<keyword evidence="3 6" id="KW-0812">Transmembrane</keyword>
<dbReference type="PANTHER" id="PTHR23320:SF165">
    <property type="entry name" value="MARVEL DOMAIN-CONTAINING PROTEIN"/>
    <property type="match status" value="1"/>
</dbReference>
<evidence type="ECO:0000256" key="2">
    <source>
        <dbReference type="ARBA" id="ARBA00009565"/>
    </source>
</evidence>
<name>A0A8J6C5G6_ELECQ</name>
<comment type="caution">
    <text evidence="7">The sequence shown here is derived from an EMBL/GenBank/DDBJ whole genome shotgun (WGS) entry which is preliminary data.</text>
</comment>
<evidence type="ECO:0000256" key="1">
    <source>
        <dbReference type="ARBA" id="ARBA00004141"/>
    </source>
</evidence>
<feature type="transmembrane region" description="Helical" evidence="6">
    <location>
        <begin position="149"/>
        <end position="171"/>
    </location>
</feature>
<feature type="transmembrane region" description="Helical" evidence="6">
    <location>
        <begin position="85"/>
        <end position="102"/>
    </location>
</feature>
<evidence type="ECO:0000313" key="8">
    <source>
        <dbReference type="Proteomes" id="UP000770717"/>
    </source>
</evidence>
<proteinExistence type="inferred from homology"/>
<gene>
    <name evidence="7" type="ORF">GDO78_021143</name>
</gene>
<sequence length="221" mass="24343">MALLYGDDDFPPQYVVSDMSCSPWYRFSDAPFDRQTMEFYQMFLRGKPKWIGILQIAVGIFQMGMGISSCSLFPYNYSSYTGSNIWGPLCFIATGSLTFYAGASRSSQYIKLAFAMNVSNVFLSCVGTALNSLDVNTRYPSYSGRGTTVVTVCFLILTNLLQFILTIPVLVSGCRSIRCNEAAALQVYVIPNNASSLLPPPYSAEPAICIEAPPSYCDSRN</sequence>